<evidence type="ECO:0000256" key="1">
    <source>
        <dbReference type="ARBA" id="ARBA00022553"/>
    </source>
</evidence>
<feature type="domain" description="Response regulatory" evidence="7">
    <location>
        <begin position="2"/>
        <end position="118"/>
    </location>
</feature>
<dbReference type="PANTHER" id="PTHR43214">
    <property type="entry name" value="TWO-COMPONENT RESPONSE REGULATOR"/>
    <property type="match status" value="1"/>
</dbReference>
<evidence type="ECO:0000256" key="3">
    <source>
        <dbReference type="ARBA" id="ARBA00023125"/>
    </source>
</evidence>
<dbReference type="InterPro" id="IPR016032">
    <property type="entry name" value="Sig_transdc_resp-reg_C-effctor"/>
</dbReference>
<name>A0ABY3SQZ4_9BACL</name>
<dbReference type="EMBL" id="CP090978">
    <property type="protein sequence ID" value="UJF36487.1"/>
    <property type="molecule type" value="Genomic_DNA"/>
</dbReference>
<keyword evidence="2" id="KW-0805">Transcription regulation</keyword>
<accession>A0ABY3SQZ4</accession>
<evidence type="ECO:0000256" key="5">
    <source>
        <dbReference type="PROSITE-ProRule" id="PRU00169"/>
    </source>
</evidence>
<dbReference type="Proteomes" id="UP001649230">
    <property type="component" value="Chromosome"/>
</dbReference>
<dbReference type="SUPFAM" id="SSF46894">
    <property type="entry name" value="C-terminal effector domain of the bipartite response regulators"/>
    <property type="match status" value="1"/>
</dbReference>
<dbReference type="Pfam" id="PF00072">
    <property type="entry name" value="Response_reg"/>
    <property type="match status" value="1"/>
</dbReference>
<dbReference type="PANTHER" id="PTHR43214:SF43">
    <property type="entry name" value="TWO-COMPONENT RESPONSE REGULATOR"/>
    <property type="match status" value="1"/>
</dbReference>
<dbReference type="PROSITE" id="PS50043">
    <property type="entry name" value="HTH_LUXR_2"/>
    <property type="match status" value="1"/>
</dbReference>
<dbReference type="SMART" id="SM00421">
    <property type="entry name" value="HTH_LUXR"/>
    <property type="match status" value="1"/>
</dbReference>
<keyword evidence="9" id="KW-1185">Reference proteome</keyword>
<reference evidence="8 9" key="1">
    <citation type="journal article" date="2024" name="Int. J. Syst. Evol. Microbiol.">
        <title>Paenibacillus hexagrammi sp. nov., a novel bacterium isolated from the gut content of Hexagrammos agrammus.</title>
        <authorList>
            <person name="Jung H.K."/>
            <person name="Kim D.G."/>
            <person name="Zin H."/>
            <person name="Park J."/>
            <person name="Jung H."/>
            <person name="Kim Y.O."/>
            <person name="Kong H.J."/>
            <person name="Kim J.W."/>
            <person name="Kim Y.S."/>
        </authorList>
    </citation>
    <scope>NUCLEOTIDE SEQUENCE [LARGE SCALE GENOMIC DNA]</scope>
    <source>
        <strain evidence="8 9">YPD9-1</strain>
    </source>
</reference>
<dbReference type="Gene3D" id="3.40.50.2300">
    <property type="match status" value="1"/>
</dbReference>
<sequence>MNMIILDDHPLVRQGIRMVVAAGHNLNIIGEASSANDALQLLDTTKPELVLVDLNLGNDNGLDFIQEARRMGHLCKYMILTSSITRGELQLAQSLQVEGICLKEALPEDLLYAVEVVARGRKYYDPVFMDTIMEQGPANMETDLSDLTPKELEVLLTLGKGRSNKEIATELYITEFTVKKHVSQILAKLHLADRTQAALYAYSKGLVQFELQREA</sequence>
<gene>
    <name evidence="8" type="ORF">L0M14_25985</name>
</gene>
<evidence type="ECO:0000259" key="6">
    <source>
        <dbReference type="PROSITE" id="PS50043"/>
    </source>
</evidence>
<protein>
    <submittedName>
        <fullName evidence="8">Response regulator transcription factor</fullName>
    </submittedName>
</protein>
<evidence type="ECO:0000256" key="4">
    <source>
        <dbReference type="ARBA" id="ARBA00023163"/>
    </source>
</evidence>
<dbReference type="InterPro" id="IPR058245">
    <property type="entry name" value="NreC/VraR/RcsB-like_REC"/>
</dbReference>
<evidence type="ECO:0000313" key="8">
    <source>
        <dbReference type="EMBL" id="UJF36487.1"/>
    </source>
</evidence>
<dbReference type="InterPro" id="IPR011006">
    <property type="entry name" value="CheY-like_superfamily"/>
</dbReference>
<dbReference type="PROSITE" id="PS50110">
    <property type="entry name" value="RESPONSE_REGULATORY"/>
    <property type="match status" value="1"/>
</dbReference>
<feature type="modified residue" description="4-aspartylphosphate" evidence="5">
    <location>
        <position position="53"/>
    </location>
</feature>
<dbReference type="CDD" id="cd17535">
    <property type="entry name" value="REC_NarL-like"/>
    <property type="match status" value="1"/>
</dbReference>
<organism evidence="8 9">
    <name type="scientific">Paenibacillus hexagrammi</name>
    <dbReference type="NCBI Taxonomy" id="2908839"/>
    <lineage>
        <taxon>Bacteria</taxon>
        <taxon>Bacillati</taxon>
        <taxon>Bacillota</taxon>
        <taxon>Bacilli</taxon>
        <taxon>Bacillales</taxon>
        <taxon>Paenibacillaceae</taxon>
        <taxon>Paenibacillus</taxon>
    </lineage>
</organism>
<dbReference type="CDD" id="cd06170">
    <property type="entry name" value="LuxR_C_like"/>
    <property type="match status" value="1"/>
</dbReference>
<evidence type="ECO:0000259" key="7">
    <source>
        <dbReference type="PROSITE" id="PS50110"/>
    </source>
</evidence>
<dbReference type="SUPFAM" id="SSF52172">
    <property type="entry name" value="CheY-like"/>
    <property type="match status" value="1"/>
</dbReference>
<evidence type="ECO:0000256" key="2">
    <source>
        <dbReference type="ARBA" id="ARBA00023015"/>
    </source>
</evidence>
<dbReference type="PRINTS" id="PR00038">
    <property type="entry name" value="HTHLUXR"/>
</dbReference>
<dbReference type="Pfam" id="PF00196">
    <property type="entry name" value="GerE"/>
    <property type="match status" value="1"/>
</dbReference>
<keyword evidence="1 5" id="KW-0597">Phosphoprotein</keyword>
<keyword evidence="4" id="KW-0804">Transcription</keyword>
<feature type="domain" description="HTH luxR-type" evidence="6">
    <location>
        <begin position="140"/>
        <end position="205"/>
    </location>
</feature>
<evidence type="ECO:0000313" key="9">
    <source>
        <dbReference type="Proteomes" id="UP001649230"/>
    </source>
</evidence>
<proteinExistence type="predicted"/>
<dbReference type="InterPro" id="IPR001789">
    <property type="entry name" value="Sig_transdc_resp-reg_receiver"/>
</dbReference>
<dbReference type="InterPro" id="IPR039420">
    <property type="entry name" value="WalR-like"/>
</dbReference>
<dbReference type="InterPro" id="IPR000792">
    <property type="entry name" value="Tscrpt_reg_LuxR_C"/>
</dbReference>
<dbReference type="SMART" id="SM00448">
    <property type="entry name" value="REC"/>
    <property type="match status" value="1"/>
</dbReference>
<keyword evidence="3" id="KW-0238">DNA-binding</keyword>